<name>C0QCS6_DESAH</name>
<evidence type="ECO:0000313" key="1">
    <source>
        <dbReference type="EMBL" id="ACN15153.1"/>
    </source>
</evidence>
<organism evidence="1 2">
    <name type="scientific">Desulforapulum autotrophicum (strain ATCC 43914 / DSM 3382 / VKM B-1955 / HRM2)</name>
    <name type="common">Desulfobacterium autotrophicum</name>
    <dbReference type="NCBI Taxonomy" id="177437"/>
    <lineage>
        <taxon>Bacteria</taxon>
        <taxon>Pseudomonadati</taxon>
        <taxon>Thermodesulfobacteriota</taxon>
        <taxon>Desulfobacteria</taxon>
        <taxon>Desulfobacterales</taxon>
        <taxon>Desulfobacteraceae</taxon>
        <taxon>Desulforapulum</taxon>
    </lineage>
</organism>
<proteinExistence type="predicted"/>
<dbReference type="EMBL" id="CP001087">
    <property type="protein sequence ID" value="ACN15153.1"/>
    <property type="molecule type" value="Genomic_DNA"/>
</dbReference>
<dbReference type="AlphaFoldDB" id="C0QCS6"/>
<reference evidence="1 2" key="1">
    <citation type="journal article" date="2009" name="Environ. Microbiol.">
        <title>Genome sequence of Desulfobacterium autotrophicum HRM2, a marine sulfate reducer oxidizing organic carbon completely to carbon dioxide.</title>
        <authorList>
            <person name="Strittmatter A.W."/>
            <person name="Liesegang H."/>
            <person name="Rabus R."/>
            <person name="Decker I."/>
            <person name="Amann J."/>
            <person name="Andres S."/>
            <person name="Henne A."/>
            <person name="Fricke W.F."/>
            <person name="Martinez-Arias R."/>
            <person name="Bartels D."/>
            <person name="Goesmann A."/>
            <person name="Krause L."/>
            <person name="Puehler A."/>
            <person name="Klenk H.P."/>
            <person name="Richter M."/>
            <person name="Schuler M."/>
            <person name="Gloeckner F.O."/>
            <person name="Meyerdierks A."/>
            <person name="Gottschalk G."/>
            <person name="Amann R."/>
        </authorList>
    </citation>
    <scope>NUCLEOTIDE SEQUENCE [LARGE SCALE GENOMIC DNA]</scope>
    <source>
        <strain evidence="2">ATCC 43914 / DSM 3382 / HRM2</strain>
    </source>
</reference>
<sequence length="62" mass="7234">MAFFLRNTISHLTSKEIICTYNHLKSIYFFDKTDLLLKLYVSNLYSGPLFALLWSCCHDNGI</sequence>
<protein>
    <submittedName>
        <fullName evidence="1">Uncharacterized protein</fullName>
    </submittedName>
</protein>
<dbReference type="KEGG" id="dat:HRM2_20540"/>
<gene>
    <name evidence="1" type="ordered locus">HRM2_20540</name>
</gene>
<dbReference type="Proteomes" id="UP000000442">
    <property type="component" value="Chromosome"/>
</dbReference>
<accession>C0QCS6</accession>
<keyword evidence="2" id="KW-1185">Reference proteome</keyword>
<dbReference type="HOGENOM" id="CLU_2896670_0_0_7"/>
<evidence type="ECO:0000313" key="2">
    <source>
        <dbReference type="Proteomes" id="UP000000442"/>
    </source>
</evidence>
<dbReference type="STRING" id="177437.HRM2_20540"/>